<reference evidence="2 3" key="1">
    <citation type="submission" date="2016-03" db="EMBL/GenBank/DDBJ databases">
        <authorList>
            <person name="Ploux O."/>
        </authorList>
    </citation>
    <scope>NUCLEOTIDE SEQUENCE [LARGE SCALE GENOMIC DNA]</scope>
    <source>
        <strain evidence="2 3">R0</strain>
    </source>
</reference>
<dbReference type="OrthoDB" id="5290214at2"/>
<proteinExistence type="predicted"/>
<dbReference type="Gene3D" id="3.40.50.410">
    <property type="entry name" value="von Willebrand factor, type A domain"/>
    <property type="match status" value="1"/>
</dbReference>
<keyword evidence="3" id="KW-1185">Reference proteome</keyword>
<dbReference type="Proteomes" id="UP000075320">
    <property type="component" value="Unassembled WGS sequence"/>
</dbReference>
<dbReference type="InterPro" id="IPR002881">
    <property type="entry name" value="DUF58"/>
</dbReference>
<accession>A0A150WMZ3</accession>
<gene>
    <name evidence="2" type="ORF">AZI86_00960</name>
</gene>
<feature type="domain" description="DUF58" evidence="1">
    <location>
        <begin position="43"/>
        <end position="254"/>
    </location>
</feature>
<dbReference type="Pfam" id="PF01882">
    <property type="entry name" value="DUF58"/>
    <property type="match status" value="1"/>
</dbReference>
<protein>
    <recommendedName>
        <fullName evidence="1">DUF58 domain-containing protein</fullName>
    </recommendedName>
</protein>
<dbReference type="EMBL" id="LUKE01000001">
    <property type="protein sequence ID" value="KYG65677.1"/>
    <property type="molecule type" value="Genomic_DNA"/>
</dbReference>
<sequence>MSLPPEVLKKVKLLEISTRRLVNNLFAGEYHTAFKGQGMTFADFREYVPGDDIRSISWPLTARTGKPYIKTFEEERELTLILAVDVSGSSDFGTGPYFKGEVMTHMAALLAFSAVKNNDQVGLLLFSDQVEHFVPPKKGRGHVNRLLRDLFYYKPKSHRTKLSQGFSYLQGVLKKRATVFVFSDFMDHSFDQSLRLLGRKHDVVACVVNDAAEYSLPDMGVIEVQDAETGEIVTVDTSSADFRKRYEDEVLKRKDQRDKLLRLSQVERVDVKSSEDYVNPLVAFFKKRK</sequence>
<dbReference type="PANTHER" id="PTHR33608:SF6">
    <property type="entry name" value="BLL2464 PROTEIN"/>
    <property type="match status" value="1"/>
</dbReference>
<evidence type="ECO:0000313" key="3">
    <source>
        <dbReference type="Proteomes" id="UP000075320"/>
    </source>
</evidence>
<comment type="caution">
    <text evidence="2">The sequence shown here is derived from an EMBL/GenBank/DDBJ whole genome shotgun (WGS) entry which is preliminary data.</text>
</comment>
<organism evidence="2 3">
    <name type="scientific">Bdellovibrio bacteriovorus</name>
    <dbReference type="NCBI Taxonomy" id="959"/>
    <lineage>
        <taxon>Bacteria</taxon>
        <taxon>Pseudomonadati</taxon>
        <taxon>Bdellovibrionota</taxon>
        <taxon>Bdellovibrionia</taxon>
        <taxon>Bdellovibrionales</taxon>
        <taxon>Pseudobdellovibrionaceae</taxon>
        <taxon>Bdellovibrio</taxon>
    </lineage>
</organism>
<name>A0A150WMZ3_BDEBC</name>
<dbReference type="PANTHER" id="PTHR33608">
    <property type="entry name" value="BLL2464 PROTEIN"/>
    <property type="match status" value="1"/>
</dbReference>
<dbReference type="InterPro" id="IPR036465">
    <property type="entry name" value="vWFA_dom_sf"/>
</dbReference>
<evidence type="ECO:0000313" key="2">
    <source>
        <dbReference type="EMBL" id="KYG65677.1"/>
    </source>
</evidence>
<dbReference type="SUPFAM" id="SSF53300">
    <property type="entry name" value="vWA-like"/>
    <property type="match status" value="1"/>
</dbReference>
<evidence type="ECO:0000259" key="1">
    <source>
        <dbReference type="Pfam" id="PF01882"/>
    </source>
</evidence>
<dbReference type="AlphaFoldDB" id="A0A150WMZ3"/>
<dbReference type="RefSeq" id="WP_061833221.1">
    <property type="nucleotide sequence ID" value="NZ_LUKE01000001.1"/>
</dbReference>